<dbReference type="PROSITE" id="PS51123">
    <property type="entry name" value="OMPA_2"/>
    <property type="match status" value="1"/>
</dbReference>
<protein>
    <submittedName>
        <fullName evidence="6">Peptidoglycan-binding protein</fullName>
    </submittedName>
</protein>
<dbReference type="AlphaFoldDB" id="A0A533IBM4"/>
<evidence type="ECO:0000256" key="2">
    <source>
        <dbReference type="SAM" id="Coils"/>
    </source>
</evidence>
<keyword evidence="4" id="KW-1133">Transmembrane helix</keyword>
<dbReference type="CDD" id="cd07185">
    <property type="entry name" value="OmpA_C-like"/>
    <property type="match status" value="1"/>
</dbReference>
<feature type="compositionally biased region" description="Basic and acidic residues" evidence="3">
    <location>
        <begin position="518"/>
        <end position="534"/>
    </location>
</feature>
<dbReference type="SUPFAM" id="SSF103088">
    <property type="entry name" value="OmpA-like"/>
    <property type="match status" value="1"/>
</dbReference>
<evidence type="ECO:0000259" key="5">
    <source>
        <dbReference type="PROSITE" id="PS51123"/>
    </source>
</evidence>
<sequence>MALARGRSGNRFSATIWPGFVDAMTALLMVLMFVITIFMVVQSVLRDTVDRQESELGQLAEQVAGLTGTLAVTQDERNAAQAGLAAAQSQLTDFETRVERLIAAREAEARRAAAAESELTSAQQTLDAREQALALSEQTLATTRGSLDRAEQALTTARTEIDAQAEKARLAAARSEALEQLARDLEAKNAETGEALSQAQTQLEAAGSDLTAAEQARLTEAAAAEALRQKLRDSEAELTAMTLSLEQSRNEAEETLTLLAAANAARAQLDTTAQSSAAEAERQAALLALAQQQLAGQEEASTEAQRRVALLNEQVAELNAQLGTIQRALNASREEGAEADIRLEELGGQLNAALLRASEEQSRRLELEAAERTRLEAEAADLARYRSEFFGRLNQILEGREGIQVVGDRFVFQSEVLFGQGEATLSDAGEASVAGVTTMLQEIAGTIPPEIDWVIRVDGHTDSIPLSGTGRYRDNWELSQARALAVVRYMIDDLGFPADRLAPTGFADTRPVAPEDSAENRARNRRIELKLTER</sequence>
<dbReference type="Pfam" id="PF00691">
    <property type="entry name" value="OmpA"/>
    <property type="match status" value="1"/>
</dbReference>
<feature type="domain" description="OmpA-like" evidence="5">
    <location>
        <begin position="406"/>
        <end position="534"/>
    </location>
</feature>
<dbReference type="InterPro" id="IPR050330">
    <property type="entry name" value="Bact_OuterMem_StrucFunc"/>
</dbReference>
<evidence type="ECO:0000313" key="6">
    <source>
        <dbReference type="EMBL" id="TKW67028.1"/>
    </source>
</evidence>
<evidence type="ECO:0000256" key="4">
    <source>
        <dbReference type="SAM" id="Phobius"/>
    </source>
</evidence>
<gene>
    <name evidence="6" type="ORF">DI616_08125</name>
</gene>
<dbReference type="EMBL" id="VAFL01000005">
    <property type="protein sequence ID" value="TKW67028.1"/>
    <property type="molecule type" value="Genomic_DNA"/>
</dbReference>
<reference evidence="6 7" key="1">
    <citation type="journal article" date="2017" name="Nat. Commun.">
        <title>In situ click chemistry generation of cyclooxygenase-2 inhibitors.</title>
        <authorList>
            <person name="Bhardwaj A."/>
            <person name="Kaur J."/>
            <person name="Wuest M."/>
            <person name="Wuest F."/>
        </authorList>
    </citation>
    <scope>NUCLEOTIDE SEQUENCE [LARGE SCALE GENOMIC DNA]</scope>
    <source>
        <strain evidence="6">S2_012_000_R3_94</strain>
    </source>
</reference>
<dbReference type="NCBIfam" id="NF006542">
    <property type="entry name" value="PRK09039.1-1"/>
    <property type="match status" value="2"/>
</dbReference>
<dbReference type="Gene3D" id="3.30.1330.60">
    <property type="entry name" value="OmpA-like domain"/>
    <property type="match status" value="1"/>
</dbReference>
<feature type="transmembrane region" description="Helical" evidence="4">
    <location>
        <begin position="20"/>
        <end position="41"/>
    </location>
</feature>
<name>A0A533IBM4_PARDE</name>
<keyword evidence="1 4" id="KW-0472">Membrane</keyword>
<dbReference type="InterPro" id="IPR006665">
    <property type="entry name" value="OmpA-like"/>
</dbReference>
<feature type="coiled-coil region" evidence="2">
    <location>
        <begin position="84"/>
        <end position="378"/>
    </location>
</feature>
<keyword evidence="2" id="KW-0175">Coiled coil</keyword>
<dbReference type="PANTHER" id="PTHR30329:SF21">
    <property type="entry name" value="LIPOPROTEIN YIAD-RELATED"/>
    <property type="match status" value="1"/>
</dbReference>
<dbReference type="GO" id="GO:0016020">
    <property type="term" value="C:membrane"/>
    <property type="evidence" value="ECO:0007669"/>
    <property type="project" value="UniProtKB-UniRule"/>
</dbReference>
<keyword evidence="4" id="KW-0812">Transmembrane</keyword>
<accession>A0A533IBM4</accession>
<comment type="caution">
    <text evidence="6">The sequence shown here is derived from an EMBL/GenBank/DDBJ whole genome shotgun (WGS) entry which is preliminary data.</text>
</comment>
<dbReference type="PANTHER" id="PTHR30329">
    <property type="entry name" value="STATOR ELEMENT OF FLAGELLAR MOTOR COMPLEX"/>
    <property type="match status" value="1"/>
</dbReference>
<dbReference type="Proteomes" id="UP000315344">
    <property type="component" value="Unassembled WGS sequence"/>
</dbReference>
<organism evidence="6 7">
    <name type="scientific">Paracoccus denitrificans</name>
    <dbReference type="NCBI Taxonomy" id="266"/>
    <lineage>
        <taxon>Bacteria</taxon>
        <taxon>Pseudomonadati</taxon>
        <taxon>Pseudomonadota</taxon>
        <taxon>Alphaproteobacteria</taxon>
        <taxon>Rhodobacterales</taxon>
        <taxon>Paracoccaceae</taxon>
        <taxon>Paracoccus</taxon>
    </lineage>
</organism>
<evidence type="ECO:0000256" key="1">
    <source>
        <dbReference type="PROSITE-ProRule" id="PRU00473"/>
    </source>
</evidence>
<evidence type="ECO:0000313" key="7">
    <source>
        <dbReference type="Proteomes" id="UP000315344"/>
    </source>
</evidence>
<feature type="region of interest" description="Disordered" evidence="3">
    <location>
        <begin position="505"/>
        <end position="534"/>
    </location>
</feature>
<evidence type="ECO:0000256" key="3">
    <source>
        <dbReference type="SAM" id="MobiDB-lite"/>
    </source>
</evidence>
<proteinExistence type="predicted"/>
<dbReference type="InterPro" id="IPR036737">
    <property type="entry name" value="OmpA-like_sf"/>
</dbReference>